<keyword evidence="6" id="KW-1185">Reference proteome</keyword>
<dbReference type="EMBL" id="JAUCMV010000003">
    <property type="protein sequence ID" value="KAK0410347.1"/>
    <property type="molecule type" value="Genomic_DNA"/>
</dbReference>
<sequence length="419" mass="43943">MDTVPYKFVDAVVECFGKDSLTRLAKTVHSTIWGKVIQLHSCNRQYYNVDIAPRCKARFKVYGLKPQPKTRIGALEYIDPNGVYLEKAELKKLLAPQLVDSSARLDSTEGSDTAVAVGTVVLSCASLLVLVVSTAILFSKGSQLRGDLGERSQRFQDKADWVWSRMMEIEGKGIFANGRTYRHVDPFTHILEKCNQCTRLLCPMGPPGLVGPAGPDGIPGTPGKTGFPGADGLDVELDPPKDLPCSICPAGPPGLRGSQGERGLPGKSGQPGSPGYPGKHGLDGESGSRGLPGPHGSAGLRGPKGPVGDTAISGVGIKGPKGPPGPHGPKGHPGIPGRNSNIPGRPGSPGPIGRPGKRGNYGPNGERGSWGAPGEPGEPSTYCASDCGVSKILAPPMNYPFAPDTEGDEYDEEAPYIFK</sequence>
<reference evidence="5" key="1">
    <citation type="submission" date="2023-06" db="EMBL/GenBank/DDBJ databases">
        <title>Genomic analysis of the entomopathogenic nematode Steinernema hermaphroditum.</title>
        <authorList>
            <person name="Schwarz E.M."/>
            <person name="Heppert J.K."/>
            <person name="Baniya A."/>
            <person name="Schwartz H.T."/>
            <person name="Tan C.-H."/>
            <person name="Antoshechkin I."/>
            <person name="Sternberg P.W."/>
            <person name="Goodrich-Blair H."/>
            <person name="Dillman A.R."/>
        </authorList>
    </citation>
    <scope>NUCLEOTIDE SEQUENCE</scope>
    <source>
        <strain evidence="5">PS9179</strain>
        <tissue evidence="5">Whole animal</tissue>
    </source>
</reference>
<name>A0AA39HQS6_9BILA</name>
<evidence type="ECO:0000313" key="6">
    <source>
        <dbReference type="Proteomes" id="UP001175271"/>
    </source>
</evidence>
<keyword evidence="3" id="KW-1133">Transmembrane helix</keyword>
<dbReference type="InterPro" id="IPR008160">
    <property type="entry name" value="Collagen"/>
</dbReference>
<feature type="region of interest" description="Disordered" evidence="2">
    <location>
        <begin position="400"/>
        <end position="419"/>
    </location>
</feature>
<feature type="transmembrane region" description="Helical" evidence="3">
    <location>
        <begin position="114"/>
        <end position="138"/>
    </location>
</feature>
<dbReference type="PANTHER" id="PTHR24637:SF334">
    <property type="entry name" value="NEMATODE CUTICLE COLLAGEN N-TERMINAL DOMAIN-CONTAINING PROTEIN"/>
    <property type="match status" value="1"/>
</dbReference>
<protein>
    <recommendedName>
        <fullName evidence="4">Nematode cuticle collagen N-terminal domain-containing protein</fullName>
    </recommendedName>
</protein>
<dbReference type="AlphaFoldDB" id="A0AA39HQS6"/>
<feature type="region of interest" description="Disordered" evidence="2">
    <location>
        <begin position="212"/>
        <end position="380"/>
    </location>
</feature>
<organism evidence="5 6">
    <name type="scientific">Steinernema hermaphroditum</name>
    <dbReference type="NCBI Taxonomy" id="289476"/>
    <lineage>
        <taxon>Eukaryota</taxon>
        <taxon>Metazoa</taxon>
        <taxon>Ecdysozoa</taxon>
        <taxon>Nematoda</taxon>
        <taxon>Chromadorea</taxon>
        <taxon>Rhabditida</taxon>
        <taxon>Tylenchina</taxon>
        <taxon>Panagrolaimomorpha</taxon>
        <taxon>Strongyloidoidea</taxon>
        <taxon>Steinernematidae</taxon>
        <taxon>Steinernema</taxon>
    </lineage>
</organism>
<accession>A0AA39HQS6</accession>
<dbReference type="Proteomes" id="UP001175271">
    <property type="component" value="Unassembled WGS sequence"/>
</dbReference>
<dbReference type="InterPro" id="IPR002486">
    <property type="entry name" value="Col_cuticle_N"/>
</dbReference>
<keyword evidence="3" id="KW-0472">Membrane</keyword>
<keyword evidence="3" id="KW-0812">Transmembrane</keyword>
<feature type="domain" description="Nematode cuticle collagen N-terminal" evidence="4">
    <location>
        <begin position="114"/>
        <end position="166"/>
    </location>
</feature>
<feature type="compositionally biased region" description="Low complexity" evidence="2">
    <location>
        <begin position="332"/>
        <end position="345"/>
    </location>
</feature>
<evidence type="ECO:0000259" key="4">
    <source>
        <dbReference type="SMART" id="SM01088"/>
    </source>
</evidence>
<gene>
    <name evidence="5" type="ORF">QR680_005079</name>
</gene>
<evidence type="ECO:0000313" key="5">
    <source>
        <dbReference type="EMBL" id="KAK0410347.1"/>
    </source>
</evidence>
<dbReference type="SMART" id="SM01088">
    <property type="entry name" value="Col_cuticle_N"/>
    <property type="match status" value="1"/>
</dbReference>
<keyword evidence="1" id="KW-0677">Repeat</keyword>
<evidence type="ECO:0000256" key="2">
    <source>
        <dbReference type="SAM" id="MobiDB-lite"/>
    </source>
</evidence>
<evidence type="ECO:0000256" key="3">
    <source>
        <dbReference type="SAM" id="Phobius"/>
    </source>
</evidence>
<evidence type="ECO:0000256" key="1">
    <source>
        <dbReference type="ARBA" id="ARBA00022737"/>
    </source>
</evidence>
<comment type="caution">
    <text evidence="5">The sequence shown here is derived from an EMBL/GenBank/DDBJ whole genome shotgun (WGS) entry which is preliminary data.</text>
</comment>
<feature type="compositionally biased region" description="Acidic residues" evidence="2">
    <location>
        <begin position="405"/>
        <end position="419"/>
    </location>
</feature>
<dbReference type="Pfam" id="PF01391">
    <property type="entry name" value="Collagen"/>
    <property type="match status" value="1"/>
</dbReference>
<dbReference type="PANTHER" id="PTHR24637">
    <property type="entry name" value="COLLAGEN"/>
    <property type="match status" value="1"/>
</dbReference>
<dbReference type="GO" id="GO:0042302">
    <property type="term" value="F:structural constituent of cuticle"/>
    <property type="evidence" value="ECO:0007669"/>
    <property type="project" value="InterPro"/>
</dbReference>
<proteinExistence type="predicted"/>